<organism evidence="2 3">
    <name type="scientific">Amycolatopsis suaedae</name>
    <dbReference type="NCBI Taxonomy" id="2510978"/>
    <lineage>
        <taxon>Bacteria</taxon>
        <taxon>Bacillati</taxon>
        <taxon>Actinomycetota</taxon>
        <taxon>Actinomycetes</taxon>
        <taxon>Pseudonocardiales</taxon>
        <taxon>Pseudonocardiaceae</taxon>
        <taxon>Amycolatopsis</taxon>
    </lineage>
</organism>
<gene>
    <name evidence="2" type="ORF">EWH70_23785</name>
</gene>
<name>A0A4V2ELF7_9PSEU</name>
<evidence type="ECO:0000313" key="2">
    <source>
        <dbReference type="EMBL" id="RZQ61405.1"/>
    </source>
</evidence>
<comment type="caution">
    <text evidence="2">The sequence shown here is derived from an EMBL/GenBank/DDBJ whole genome shotgun (WGS) entry which is preliminary data.</text>
</comment>
<dbReference type="RefSeq" id="WP_165436386.1">
    <property type="nucleotide sequence ID" value="NZ_SFCC01000012.1"/>
</dbReference>
<dbReference type="Proteomes" id="UP000292003">
    <property type="component" value="Unassembled WGS sequence"/>
</dbReference>
<sequence length="105" mass="10645">MVKMLTRTLAAGLAAGAAGVVLAAPAGASSEPACLNTGFFEIEYNLEVAGPGAGGERVRVWPGTRGAILTWDAVNAHFAIESGPTAGLKGWGPTEIFTIDNQGTC</sequence>
<feature type="chain" id="PRO_5020450831" evidence="1">
    <location>
        <begin position="24"/>
        <end position="105"/>
    </location>
</feature>
<proteinExistence type="predicted"/>
<feature type="signal peptide" evidence="1">
    <location>
        <begin position="1"/>
        <end position="23"/>
    </location>
</feature>
<evidence type="ECO:0000256" key="1">
    <source>
        <dbReference type="SAM" id="SignalP"/>
    </source>
</evidence>
<keyword evidence="3" id="KW-1185">Reference proteome</keyword>
<dbReference type="EMBL" id="SFCC01000012">
    <property type="protein sequence ID" value="RZQ61405.1"/>
    <property type="molecule type" value="Genomic_DNA"/>
</dbReference>
<evidence type="ECO:0000313" key="3">
    <source>
        <dbReference type="Proteomes" id="UP000292003"/>
    </source>
</evidence>
<accession>A0A4V2ELF7</accession>
<protein>
    <submittedName>
        <fullName evidence="2">Uncharacterized protein</fullName>
    </submittedName>
</protein>
<dbReference type="AlphaFoldDB" id="A0A4V2ELF7"/>
<reference evidence="2 3" key="1">
    <citation type="submission" date="2019-02" db="EMBL/GenBank/DDBJ databases">
        <title>Draft genome sequence of Amycolatopsis sp. 8-3EHSu isolated from roots of Suaeda maritima.</title>
        <authorList>
            <person name="Duangmal K."/>
            <person name="Chantavorakit T."/>
        </authorList>
    </citation>
    <scope>NUCLEOTIDE SEQUENCE [LARGE SCALE GENOMIC DNA]</scope>
    <source>
        <strain evidence="2 3">8-3EHSu</strain>
    </source>
</reference>
<keyword evidence="1" id="KW-0732">Signal</keyword>